<keyword evidence="2" id="KW-1185">Reference proteome</keyword>
<dbReference type="OrthoDB" id="9984894at2"/>
<dbReference type="AlphaFoldDB" id="A0A261F1G2"/>
<accession>A0A261F1G2</accession>
<protein>
    <submittedName>
        <fullName evidence="1">Uncharacterized protein</fullName>
    </submittedName>
</protein>
<dbReference type="EMBL" id="MWWQ01000005">
    <property type="protein sequence ID" value="OZG52766.1"/>
    <property type="molecule type" value="Genomic_DNA"/>
</dbReference>
<evidence type="ECO:0000313" key="2">
    <source>
        <dbReference type="Proteomes" id="UP000216454"/>
    </source>
</evidence>
<sequence length="95" mass="10173">MGKSHVKLNYAGFQAIRQSGETRQAVTEAAEQIADRANRLKKREAAHYAGVPAMQTKQGVVALATTGHYEPGSVDAMFDNQENDTLLKAAVGGTQ</sequence>
<reference evidence="1 2" key="1">
    <citation type="journal article" date="2017" name="BMC Genomics">
        <title>Comparative genomic and phylogenomic analyses of the Bifidobacteriaceae family.</title>
        <authorList>
            <person name="Lugli G.A."/>
            <person name="Milani C."/>
            <person name="Turroni F."/>
            <person name="Duranti S."/>
            <person name="Mancabelli L."/>
            <person name="Mangifesta M."/>
            <person name="Ferrario C."/>
            <person name="Modesto M."/>
            <person name="Mattarelli P."/>
            <person name="Jiri K."/>
            <person name="van Sinderen D."/>
            <person name="Ventura M."/>
        </authorList>
    </citation>
    <scope>NUCLEOTIDE SEQUENCE [LARGE SCALE GENOMIC DNA]</scope>
    <source>
        <strain evidence="1 2">DSM 24744</strain>
    </source>
</reference>
<gene>
    <name evidence="1" type="ORF">PSSU_0384</name>
</gene>
<organism evidence="1 2">
    <name type="scientific">Pseudoscardovia suis</name>
    <dbReference type="NCBI Taxonomy" id="987063"/>
    <lineage>
        <taxon>Bacteria</taxon>
        <taxon>Bacillati</taxon>
        <taxon>Actinomycetota</taxon>
        <taxon>Actinomycetes</taxon>
        <taxon>Bifidobacteriales</taxon>
        <taxon>Bifidobacteriaceae</taxon>
        <taxon>Pseudoscardovia</taxon>
    </lineage>
</organism>
<name>A0A261F1G2_9BIFI</name>
<proteinExistence type="predicted"/>
<dbReference type="Proteomes" id="UP000216454">
    <property type="component" value="Unassembled WGS sequence"/>
</dbReference>
<comment type="caution">
    <text evidence="1">The sequence shown here is derived from an EMBL/GenBank/DDBJ whole genome shotgun (WGS) entry which is preliminary data.</text>
</comment>
<dbReference type="RefSeq" id="WP_094690711.1">
    <property type="nucleotide sequence ID" value="NZ_MWWQ01000005.1"/>
</dbReference>
<evidence type="ECO:0000313" key="1">
    <source>
        <dbReference type="EMBL" id="OZG52766.1"/>
    </source>
</evidence>